<feature type="domain" description="NADP-dependent oxidoreductase" evidence="1">
    <location>
        <begin position="18"/>
        <end position="286"/>
    </location>
</feature>
<sequence length="316" mass="34657">MQPVRKRPLGKTSLEVSELGLGTWGLSGDGYGPVVLPEVDRVLDRAVASGVNLFDTADVYGRGAMEKKLGARLPKDKTYVVTKIGTDLEASPAQKRFDPSYLRVAFERSRERLDRSPLDVVLLHNPTEHALAKTETVAFMKELEERGLVRAWGVSVGSVEVGRAAIRAGARVIELAYNVFFAKDLHALSADVKEHGTGVLARSVLAHGLLTGHWSPEREFYAGDHRADRWNSKELAQRIQQLDALRPFAKAEDVGTLRSVALRFVLANQLVSSAIVGPRSVAQFDQLEREAGEPPYLKDTVMVELAARLKAVGVEV</sequence>
<accession>A0A6N7Q2I8</accession>
<dbReference type="InterPro" id="IPR053135">
    <property type="entry name" value="AKR2_Oxidoreductase"/>
</dbReference>
<dbReference type="InterPro" id="IPR023210">
    <property type="entry name" value="NADP_OxRdtase_dom"/>
</dbReference>
<dbReference type="SUPFAM" id="SSF51430">
    <property type="entry name" value="NAD(P)-linked oxidoreductase"/>
    <property type="match status" value="1"/>
</dbReference>
<protein>
    <submittedName>
        <fullName evidence="2">Aldo/keto reductase</fullName>
    </submittedName>
</protein>
<dbReference type="RefSeq" id="WP_153821968.1">
    <property type="nucleotide sequence ID" value="NZ_WJIE01000007.1"/>
</dbReference>
<dbReference type="Proteomes" id="UP000440224">
    <property type="component" value="Unassembled WGS sequence"/>
</dbReference>
<dbReference type="CDD" id="cd19086">
    <property type="entry name" value="AKR_AKR11C1"/>
    <property type="match status" value="1"/>
</dbReference>
<dbReference type="AlphaFoldDB" id="A0A6N7Q2I8"/>
<gene>
    <name evidence="2" type="ORF">GF068_24950</name>
</gene>
<comment type="caution">
    <text evidence="2">The sequence shown here is derived from an EMBL/GenBank/DDBJ whole genome shotgun (WGS) entry which is preliminary data.</text>
</comment>
<proteinExistence type="predicted"/>
<dbReference type="OrthoDB" id="9772407at2"/>
<dbReference type="PANTHER" id="PTHR43312">
    <property type="entry name" value="D-THREO-ALDOSE 1-DEHYDROGENASE"/>
    <property type="match status" value="1"/>
</dbReference>
<reference evidence="2 3" key="1">
    <citation type="submission" date="2019-10" db="EMBL/GenBank/DDBJ databases">
        <title>A soil myxobacterium in the family Polyangiaceae.</title>
        <authorList>
            <person name="Li Y."/>
            <person name="Wang J."/>
        </authorList>
    </citation>
    <scope>NUCLEOTIDE SEQUENCE [LARGE SCALE GENOMIC DNA]</scope>
    <source>
        <strain evidence="2 3">DSM 14734</strain>
    </source>
</reference>
<dbReference type="EMBL" id="WJIE01000007">
    <property type="protein sequence ID" value="MRG95141.1"/>
    <property type="molecule type" value="Genomic_DNA"/>
</dbReference>
<evidence type="ECO:0000313" key="2">
    <source>
        <dbReference type="EMBL" id="MRG95141.1"/>
    </source>
</evidence>
<keyword evidence="3" id="KW-1185">Reference proteome</keyword>
<evidence type="ECO:0000313" key="3">
    <source>
        <dbReference type="Proteomes" id="UP000440224"/>
    </source>
</evidence>
<dbReference type="PANTHER" id="PTHR43312:SF1">
    <property type="entry name" value="NADP-DEPENDENT OXIDOREDUCTASE DOMAIN-CONTAINING PROTEIN"/>
    <property type="match status" value="1"/>
</dbReference>
<dbReference type="InterPro" id="IPR036812">
    <property type="entry name" value="NAD(P)_OxRdtase_dom_sf"/>
</dbReference>
<name>A0A6N7Q2I8_9BACT</name>
<evidence type="ECO:0000259" key="1">
    <source>
        <dbReference type="Pfam" id="PF00248"/>
    </source>
</evidence>
<organism evidence="2 3">
    <name type="scientific">Polyangium spumosum</name>
    <dbReference type="NCBI Taxonomy" id="889282"/>
    <lineage>
        <taxon>Bacteria</taxon>
        <taxon>Pseudomonadati</taxon>
        <taxon>Myxococcota</taxon>
        <taxon>Polyangia</taxon>
        <taxon>Polyangiales</taxon>
        <taxon>Polyangiaceae</taxon>
        <taxon>Polyangium</taxon>
    </lineage>
</organism>
<dbReference type="Gene3D" id="3.20.20.100">
    <property type="entry name" value="NADP-dependent oxidoreductase domain"/>
    <property type="match status" value="1"/>
</dbReference>
<dbReference type="Pfam" id="PF00248">
    <property type="entry name" value="Aldo_ket_red"/>
    <property type="match status" value="1"/>
</dbReference>